<dbReference type="AlphaFoldDB" id="A0A2P2NSG1"/>
<dbReference type="EMBL" id="GGEC01064890">
    <property type="protein sequence ID" value="MBX45374.1"/>
    <property type="molecule type" value="Transcribed_RNA"/>
</dbReference>
<sequence>MSNFYSKTSFLCNLCARAVLSTETPQWILLSD</sequence>
<protein>
    <submittedName>
        <fullName evidence="1">Uncharacterized protein</fullName>
    </submittedName>
</protein>
<evidence type="ECO:0000313" key="1">
    <source>
        <dbReference type="EMBL" id="MBX45374.1"/>
    </source>
</evidence>
<proteinExistence type="predicted"/>
<accession>A0A2P2NSG1</accession>
<name>A0A2P2NSG1_RHIMU</name>
<organism evidence="1">
    <name type="scientific">Rhizophora mucronata</name>
    <name type="common">Asiatic mangrove</name>
    <dbReference type="NCBI Taxonomy" id="61149"/>
    <lineage>
        <taxon>Eukaryota</taxon>
        <taxon>Viridiplantae</taxon>
        <taxon>Streptophyta</taxon>
        <taxon>Embryophyta</taxon>
        <taxon>Tracheophyta</taxon>
        <taxon>Spermatophyta</taxon>
        <taxon>Magnoliopsida</taxon>
        <taxon>eudicotyledons</taxon>
        <taxon>Gunneridae</taxon>
        <taxon>Pentapetalae</taxon>
        <taxon>rosids</taxon>
        <taxon>fabids</taxon>
        <taxon>Malpighiales</taxon>
        <taxon>Rhizophoraceae</taxon>
        <taxon>Rhizophora</taxon>
    </lineage>
</organism>
<reference evidence="1" key="1">
    <citation type="submission" date="2018-02" db="EMBL/GenBank/DDBJ databases">
        <title>Rhizophora mucronata_Transcriptome.</title>
        <authorList>
            <person name="Meera S.P."/>
            <person name="Sreeshan A."/>
            <person name="Augustine A."/>
        </authorList>
    </citation>
    <scope>NUCLEOTIDE SEQUENCE</scope>
    <source>
        <tissue evidence="1">Leaf</tissue>
    </source>
</reference>